<feature type="region of interest" description="Disordered" evidence="1">
    <location>
        <begin position="97"/>
        <end position="142"/>
    </location>
</feature>
<evidence type="ECO:0000313" key="3">
    <source>
        <dbReference type="Proteomes" id="UP000714275"/>
    </source>
</evidence>
<reference evidence="2" key="1">
    <citation type="journal article" date="2020" name="New Phytol.">
        <title>Comparative genomics reveals dynamic genome evolution in host specialist ectomycorrhizal fungi.</title>
        <authorList>
            <person name="Lofgren L.A."/>
            <person name="Nguyen N.H."/>
            <person name="Vilgalys R."/>
            <person name="Ruytinx J."/>
            <person name="Liao H.L."/>
            <person name="Branco S."/>
            <person name="Kuo A."/>
            <person name="LaButti K."/>
            <person name="Lipzen A."/>
            <person name="Andreopoulos W."/>
            <person name="Pangilinan J."/>
            <person name="Riley R."/>
            <person name="Hundley H."/>
            <person name="Na H."/>
            <person name="Barry K."/>
            <person name="Grigoriev I.V."/>
            <person name="Stajich J.E."/>
            <person name="Kennedy P.G."/>
        </authorList>
    </citation>
    <scope>NUCLEOTIDE SEQUENCE</scope>
    <source>
        <strain evidence="2">DOB743</strain>
    </source>
</reference>
<dbReference type="OrthoDB" id="10536081at2759"/>
<feature type="compositionally biased region" description="Basic and acidic residues" evidence="1">
    <location>
        <begin position="195"/>
        <end position="211"/>
    </location>
</feature>
<evidence type="ECO:0000313" key="2">
    <source>
        <dbReference type="EMBL" id="KAG1778627.1"/>
    </source>
</evidence>
<gene>
    <name evidence="2" type="ORF">EV702DRAFT_1044489</name>
</gene>
<dbReference type="Proteomes" id="UP000714275">
    <property type="component" value="Unassembled WGS sequence"/>
</dbReference>
<accession>A0A9P6ZXL4</accession>
<dbReference type="AlphaFoldDB" id="A0A9P6ZXL4"/>
<feature type="compositionally biased region" description="Polar residues" evidence="1">
    <location>
        <begin position="247"/>
        <end position="258"/>
    </location>
</feature>
<feature type="region of interest" description="Disordered" evidence="1">
    <location>
        <begin position="177"/>
        <end position="221"/>
    </location>
</feature>
<comment type="caution">
    <text evidence="2">The sequence shown here is derived from an EMBL/GenBank/DDBJ whole genome shotgun (WGS) entry which is preliminary data.</text>
</comment>
<proteinExistence type="predicted"/>
<feature type="compositionally biased region" description="Basic and acidic residues" evidence="1">
    <location>
        <begin position="100"/>
        <end position="121"/>
    </location>
</feature>
<feature type="compositionally biased region" description="Low complexity" evidence="1">
    <location>
        <begin position="259"/>
        <end position="273"/>
    </location>
</feature>
<feature type="region of interest" description="Disordered" evidence="1">
    <location>
        <begin position="242"/>
        <end position="294"/>
    </location>
</feature>
<sequence>MSTLRLSKSIWVVETCVEMWELNVLRAPFALNPSITTIICTATFVLMVCSGRDKSKGASEKTRKNQYSYDTKLEECLCSVCILECPEGKMIPKWQWRQHKGTDKEQKMRLKAEKKAQKAEQAETSSAPDLINEVSHDGPPNNFSIIHNSRTPSPAYLQFPMDVGEALIMDAVDVDEETSDMDGHGCDMDEEEWNTDDRQSLHFDSKPHYGDTDDQDINSDAGASPGLNLFYCSRTISPIPPVPPLIQHSQPASPTCSDSESPAPAEASEIPASDVPDPRRPVIIHEPPPKPKDVFDTISSHGFWRMFNVKKGKPKACLQCPQNPLSSVLLRLIHQEGIEPELDAWRSQTASLPGKQTCIQDGDIWKTLPVLTDQIRMSFELNQEQNKKDLQNWDKREKTCLNRIAKGKGMKKDAEPSAKPVERMLPDDAKFFFTSLQLSN</sequence>
<dbReference type="EMBL" id="JABBWD010000015">
    <property type="protein sequence ID" value="KAG1778627.1"/>
    <property type="molecule type" value="Genomic_DNA"/>
</dbReference>
<keyword evidence="3" id="KW-1185">Reference proteome</keyword>
<evidence type="ECO:0000256" key="1">
    <source>
        <dbReference type="SAM" id="MobiDB-lite"/>
    </source>
</evidence>
<organism evidence="2 3">
    <name type="scientific">Suillus placidus</name>
    <dbReference type="NCBI Taxonomy" id="48579"/>
    <lineage>
        <taxon>Eukaryota</taxon>
        <taxon>Fungi</taxon>
        <taxon>Dikarya</taxon>
        <taxon>Basidiomycota</taxon>
        <taxon>Agaricomycotina</taxon>
        <taxon>Agaricomycetes</taxon>
        <taxon>Agaricomycetidae</taxon>
        <taxon>Boletales</taxon>
        <taxon>Suillineae</taxon>
        <taxon>Suillaceae</taxon>
        <taxon>Suillus</taxon>
    </lineage>
</organism>
<name>A0A9P6ZXL4_9AGAM</name>
<protein>
    <submittedName>
        <fullName evidence="2">Uncharacterized protein</fullName>
    </submittedName>
</protein>